<feature type="compositionally biased region" description="Polar residues" evidence="1">
    <location>
        <begin position="261"/>
        <end position="270"/>
    </location>
</feature>
<feature type="compositionally biased region" description="Basic and acidic residues" evidence="1">
    <location>
        <begin position="240"/>
        <end position="256"/>
    </location>
</feature>
<accession>A0ABU4GIS2</accession>
<sequence>MKNLSGKQKPNYLLDSSYVMCSCAKQVPAKCKKLDTECFEYYRLLRATDKNNGVFGKDSPFIRDIDCEPFINLDKFGCCQADNYVNAMNDIVCNLNKTMKLYPVDSPQYQALQNKFLYYSDCVTAAMNQQGIPKLGRNYPCVLELIDSWFNTDDKTRMSNKLEVIAKMKKLQVSYMKQIRESLAKLKQGSNKYLKDEGFAPDLAYALPLGKEGQGNIGSWDWKDTKRAVSKNLLDYFDENEKKKREREEEKRKILNKELNAQSDRAWSHS</sequence>
<dbReference type="RefSeq" id="WP_318063765.1">
    <property type="nucleotide sequence ID" value="NZ_JAWONS010000123.1"/>
</dbReference>
<dbReference type="Proteomes" id="UP001276854">
    <property type="component" value="Unassembled WGS sequence"/>
</dbReference>
<feature type="region of interest" description="Disordered" evidence="1">
    <location>
        <begin position="240"/>
        <end position="270"/>
    </location>
</feature>
<comment type="caution">
    <text evidence="2">The sequence shown here is derived from an EMBL/GenBank/DDBJ whole genome shotgun (WGS) entry which is preliminary data.</text>
</comment>
<keyword evidence="3" id="KW-1185">Reference proteome</keyword>
<gene>
    <name evidence="2" type="ORF">RZO55_07970</name>
</gene>
<evidence type="ECO:0000313" key="2">
    <source>
        <dbReference type="EMBL" id="MDW2797510.1"/>
    </source>
</evidence>
<evidence type="ECO:0000256" key="1">
    <source>
        <dbReference type="SAM" id="MobiDB-lite"/>
    </source>
</evidence>
<name>A0ABU4GIS2_9CLOT</name>
<dbReference type="EMBL" id="JAWONS010000123">
    <property type="protein sequence ID" value="MDW2797510.1"/>
    <property type="molecule type" value="Genomic_DNA"/>
</dbReference>
<protein>
    <submittedName>
        <fullName evidence="2">Uncharacterized protein</fullName>
    </submittedName>
</protein>
<evidence type="ECO:0000313" key="3">
    <source>
        <dbReference type="Proteomes" id="UP001276854"/>
    </source>
</evidence>
<proteinExistence type="predicted"/>
<organism evidence="2 3">
    <name type="scientific">Clostridium boliviensis</name>
    <dbReference type="NCBI Taxonomy" id="318465"/>
    <lineage>
        <taxon>Bacteria</taxon>
        <taxon>Bacillati</taxon>
        <taxon>Bacillota</taxon>
        <taxon>Clostridia</taxon>
        <taxon>Eubacteriales</taxon>
        <taxon>Clostridiaceae</taxon>
        <taxon>Clostridium</taxon>
    </lineage>
</organism>
<reference evidence="2 3" key="1">
    <citation type="submission" date="2023-10" db="EMBL/GenBank/DDBJ databases">
        <title>A novel Glycoside Hydrolase 43-Like Enzyme from Clostrdium boliviensis is an Endo-xylanase, and a Candidate for Xylooligosaccharides Production from Different Xylan Substrates.</title>
        <authorList>
            <person name="Alvarez M.T."/>
            <person name="Rocabado-Villegas L.R."/>
            <person name="Salas-Veizaga D.M."/>
            <person name="Linares-Pasten J.A."/>
            <person name="Gudmundsdottir E.E."/>
            <person name="Hreggvidsson G.O."/>
            <person name="Adlercreutz P."/>
            <person name="Nordberg Karlsson E."/>
        </authorList>
    </citation>
    <scope>NUCLEOTIDE SEQUENCE [LARGE SCALE GENOMIC DNA]</scope>
    <source>
        <strain evidence="2 3">E-1</strain>
    </source>
</reference>